<organism evidence="1 2">
    <name type="scientific">Violaceomyces palustris</name>
    <dbReference type="NCBI Taxonomy" id="1673888"/>
    <lineage>
        <taxon>Eukaryota</taxon>
        <taxon>Fungi</taxon>
        <taxon>Dikarya</taxon>
        <taxon>Basidiomycota</taxon>
        <taxon>Ustilaginomycotina</taxon>
        <taxon>Ustilaginomycetes</taxon>
        <taxon>Violaceomycetales</taxon>
        <taxon>Violaceomycetaceae</taxon>
        <taxon>Violaceomyces</taxon>
    </lineage>
</organism>
<evidence type="ECO:0000313" key="2">
    <source>
        <dbReference type="Proteomes" id="UP000245626"/>
    </source>
</evidence>
<accession>A0ACD0NSF9</accession>
<reference evidence="1 2" key="1">
    <citation type="journal article" date="2018" name="Mol. Biol. Evol.">
        <title>Broad Genomic Sampling Reveals a Smut Pathogenic Ancestry of the Fungal Clade Ustilaginomycotina.</title>
        <authorList>
            <person name="Kijpornyongpan T."/>
            <person name="Mondo S.J."/>
            <person name="Barry K."/>
            <person name="Sandor L."/>
            <person name="Lee J."/>
            <person name="Lipzen A."/>
            <person name="Pangilinan J."/>
            <person name="LaButti K."/>
            <person name="Hainaut M."/>
            <person name="Henrissat B."/>
            <person name="Grigoriev I.V."/>
            <person name="Spatafora J.W."/>
            <person name="Aime M.C."/>
        </authorList>
    </citation>
    <scope>NUCLEOTIDE SEQUENCE [LARGE SCALE GENOMIC DNA]</scope>
    <source>
        <strain evidence="1 2">SA 807</strain>
    </source>
</reference>
<dbReference type="EMBL" id="KZ820150">
    <property type="protein sequence ID" value="PWN48725.1"/>
    <property type="molecule type" value="Genomic_DNA"/>
</dbReference>
<gene>
    <name evidence="1" type="ORF">IE53DRAFT_370352</name>
</gene>
<name>A0ACD0NSF9_9BASI</name>
<proteinExistence type="predicted"/>
<sequence>GLTIEDLGGSPIFTGDEELFAFARVISRLTEMGSKHYAEISRAPDEAPPEF</sequence>
<evidence type="ECO:0000313" key="1">
    <source>
        <dbReference type="EMBL" id="PWN48725.1"/>
    </source>
</evidence>
<dbReference type="Proteomes" id="UP000245626">
    <property type="component" value="Unassembled WGS sequence"/>
</dbReference>
<keyword evidence="2" id="KW-1185">Reference proteome</keyword>
<protein>
    <submittedName>
        <fullName evidence="1">Uncharacterized protein</fullName>
    </submittedName>
</protein>
<feature type="non-terminal residue" evidence="1">
    <location>
        <position position="1"/>
    </location>
</feature>